<reference evidence="2 3" key="1">
    <citation type="journal article" date="2013" name="Genome Announc.">
        <title>Whole-genome sequences of five oyster-associated bacteria show potential for crude oil hydrocarbon degradation.</title>
        <authorList>
            <person name="Chauhan A."/>
            <person name="Green S."/>
            <person name="Pathak A."/>
            <person name="Thomas J."/>
            <person name="Venkatramanan R."/>
        </authorList>
    </citation>
    <scope>NUCLEOTIDE SEQUENCE [LARGE SCALE GENOMIC DNA]</scope>
    <source>
        <strain evidence="2 3">MF109</strain>
    </source>
</reference>
<comment type="caution">
    <text evidence="2">The sequence shown here is derived from an EMBL/GenBank/DDBJ whole genome shotgun (WGS) entry which is preliminary data.</text>
</comment>
<feature type="compositionally biased region" description="Acidic residues" evidence="1">
    <location>
        <begin position="157"/>
        <end position="202"/>
    </location>
</feature>
<accession>T5KHE8</accession>
<dbReference type="Proteomes" id="UP000016033">
    <property type="component" value="Unassembled WGS sequence"/>
</dbReference>
<sequence length="202" mass="21387">MTSKPDADARLLDAHDLALAALAEITPASTVGPAAGYLAEDDGSVSLRFENRLAGYPGWYWTVTVARVEGEEPTVLEVELLPGDGALLAPEWVPWAERLAEYRAHQVELAEAAAAAGDDAAGEEALDADGDGVLEDDDLDDDDDDGEADILHAGDLDGVDIDELDEGAADDEESEDEESEDEESDDDADALDEDAGEVDEEE</sequence>
<dbReference type="AlphaFoldDB" id="T5KHE8"/>
<protein>
    <recommendedName>
        <fullName evidence="4">Primase</fullName>
    </recommendedName>
</protein>
<feature type="region of interest" description="Disordered" evidence="1">
    <location>
        <begin position="114"/>
        <end position="202"/>
    </location>
</feature>
<evidence type="ECO:0000256" key="1">
    <source>
        <dbReference type="SAM" id="MobiDB-lite"/>
    </source>
</evidence>
<dbReference type="PATRIC" id="fig|1333857.3.peg.2047"/>
<evidence type="ECO:0008006" key="4">
    <source>
        <dbReference type="Google" id="ProtNLM"/>
    </source>
</evidence>
<dbReference type="InterPro" id="IPR021391">
    <property type="entry name" value="DUF3027"/>
</dbReference>
<dbReference type="Pfam" id="PF11228">
    <property type="entry name" value="DUF3027"/>
    <property type="match status" value="1"/>
</dbReference>
<dbReference type="EMBL" id="ATAO01000188">
    <property type="protein sequence ID" value="EQM76625.1"/>
    <property type="molecule type" value="Genomic_DNA"/>
</dbReference>
<dbReference type="RefSeq" id="WP_021200009.1">
    <property type="nucleotide sequence ID" value="NZ_ATAO01000188.1"/>
</dbReference>
<proteinExistence type="predicted"/>
<evidence type="ECO:0000313" key="2">
    <source>
        <dbReference type="EMBL" id="EQM76625.1"/>
    </source>
</evidence>
<name>T5KHE8_MICMQ</name>
<gene>
    <name evidence="2" type="ORF">L687_18390</name>
</gene>
<evidence type="ECO:0000313" key="3">
    <source>
        <dbReference type="Proteomes" id="UP000016033"/>
    </source>
</evidence>
<organism evidence="2 3">
    <name type="scientific">Microbacterium maritypicum MF109</name>
    <dbReference type="NCBI Taxonomy" id="1333857"/>
    <lineage>
        <taxon>Bacteria</taxon>
        <taxon>Bacillati</taxon>
        <taxon>Actinomycetota</taxon>
        <taxon>Actinomycetes</taxon>
        <taxon>Micrococcales</taxon>
        <taxon>Microbacteriaceae</taxon>
        <taxon>Microbacterium</taxon>
    </lineage>
</organism>
<feature type="compositionally biased region" description="Acidic residues" evidence="1">
    <location>
        <begin position="120"/>
        <end position="148"/>
    </location>
</feature>